<keyword evidence="3" id="KW-1185">Reference proteome</keyword>
<evidence type="ECO:0000313" key="2">
    <source>
        <dbReference type="EMBL" id="MFC4391705.1"/>
    </source>
</evidence>
<name>A0ABV8W8S3_9FLAO</name>
<protein>
    <recommendedName>
        <fullName evidence="4">LPS export ABC transporter periplasmic protein LptC</fullName>
    </recommendedName>
</protein>
<reference evidence="3" key="1">
    <citation type="journal article" date="2019" name="Int. J. Syst. Evol. Microbiol.">
        <title>The Global Catalogue of Microorganisms (GCM) 10K type strain sequencing project: providing services to taxonomists for standard genome sequencing and annotation.</title>
        <authorList>
            <consortium name="The Broad Institute Genomics Platform"/>
            <consortium name="The Broad Institute Genome Sequencing Center for Infectious Disease"/>
            <person name="Wu L."/>
            <person name="Ma J."/>
        </authorList>
    </citation>
    <scope>NUCLEOTIDE SEQUENCE [LARGE SCALE GENOMIC DNA]</scope>
    <source>
        <strain evidence="3">CGMCC 1.15345</strain>
    </source>
</reference>
<organism evidence="2 3">
    <name type="scientific">Flavobacterium quisquiliarum</name>
    <dbReference type="NCBI Taxonomy" id="1834436"/>
    <lineage>
        <taxon>Bacteria</taxon>
        <taxon>Pseudomonadati</taxon>
        <taxon>Bacteroidota</taxon>
        <taxon>Flavobacteriia</taxon>
        <taxon>Flavobacteriales</taxon>
        <taxon>Flavobacteriaceae</taxon>
        <taxon>Flavobacterium</taxon>
    </lineage>
</organism>
<dbReference type="Proteomes" id="UP001595719">
    <property type="component" value="Unassembled WGS sequence"/>
</dbReference>
<gene>
    <name evidence="2" type="ORF">ACFOY0_11935</name>
</gene>
<accession>A0ABV8W8S3</accession>
<keyword evidence="1" id="KW-1133">Transmembrane helix</keyword>
<feature type="transmembrane region" description="Helical" evidence="1">
    <location>
        <begin position="6"/>
        <end position="23"/>
    </location>
</feature>
<keyword evidence="1" id="KW-0812">Transmembrane</keyword>
<evidence type="ECO:0000256" key="1">
    <source>
        <dbReference type="SAM" id="Phobius"/>
    </source>
</evidence>
<sequence>MENKRVHYILIPILLLLLGIYSYKKLNKNEEIQEKPAVETLEPKDAKTEIKTKLETSDSIVQIGDCYSYEQDGNYYGVIVIKYEDDDLFTVGILEEVKQQQLKIIDFEKGNLMCAKTELLVGNPVKGLWTGFFFKDDLKVFKSNFKYVGKIKLNETEIDVNGGGTLISSSEVNVEDLHNSKMLKGISRYREPMEKYIE</sequence>
<evidence type="ECO:0000313" key="3">
    <source>
        <dbReference type="Proteomes" id="UP001595719"/>
    </source>
</evidence>
<evidence type="ECO:0008006" key="4">
    <source>
        <dbReference type="Google" id="ProtNLM"/>
    </source>
</evidence>
<comment type="caution">
    <text evidence="2">The sequence shown here is derived from an EMBL/GenBank/DDBJ whole genome shotgun (WGS) entry which is preliminary data.</text>
</comment>
<keyword evidence="1" id="KW-0472">Membrane</keyword>
<dbReference type="EMBL" id="JBHSCO010000003">
    <property type="protein sequence ID" value="MFC4391705.1"/>
    <property type="molecule type" value="Genomic_DNA"/>
</dbReference>
<proteinExistence type="predicted"/>
<dbReference type="RefSeq" id="WP_179003209.1">
    <property type="nucleotide sequence ID" value="NZ_JBHSCO010000003.1"/>
</dbReference>